<evidence type="ECO:0000259" key="2">
    <source>
        <dbReference type="Pfam" id="PF12969"/>
    </source>
</evidence>
<name>H6L731_SAPGL</name>
<evidence type="ECO:0000313" key="3">
    <source>
        <dbReference type="EMBL" id="AFC26622.1"/>
    </source>
</evidence>
<dbReference type="Pfam" id="PF12969">
    <property type="entry name" value="DUF3857"/>
    <property type="match status" value="1"/>
</dbReference>
<dbReference type="Gene3D" id="2.60.40.3140">
    <property type="match status" value="1"/>
</dbReference>
<feature type="domain" description="DUF3857" evidence="2">
    <location>
        <begin position="107"/>
        <end position="237"/>
    </location>
</feature>
<dbReference type="OrthoDB" id="1153981at2"/>
<gene>
    <name evidence="3" type="ordered locus">SGRA_3907</name>
</gene>
<protein>
    <submittedName>
        <fullName evidence="3">Tetratricopeptide repeat domain protein</fullName>
    </submittedName>
</protein>
<dbReference type="InterPro" id="IPR024618">
    <property type="entry name" value="DUF3857"/>
</dbReference>
<feature type="chain" id="PRO_5003604008" evidence="1">
    <location>
        <begin position="24"/>
        <end position="680"/>
    </location>
</feature>
<dbReference type="STRING" id="984262.SGRA_3907"/>
<keyword evidence="1" id="KW-0732">Signal</keyword>
<evidence type="ECO:0000256" key="1">
    <source>
        <dbReference type="SAM" id="SignalP"/>
    </source>
</evidence>
<dbReference type="KEGG" id="sgn:SGRA_3907"/>
<proteinExistence type="predicted"/>
<dbReference type="Proteomes" id="UP000007519">
    <property type="component" value="Chromosome"/>
</dbReference>
<reference evidence="3 4" key="1">
    <citation type="journal article" date="2012" name="Stand. Genomic Sci.">
        <title>Complete genome sequencing and analysis of Saprospira grandis str. Lewin, a predatory marine bacterium.</title>
        <authorList>
            <person name="Saw J.H."/>
            <person name="Yuryev A."/>
            <person name="Kanbe M."/>
            <person name="Hou S."/>
            <person name="Young A.G."/>
            <person name="Aizawa S."/>
            <person name="Alam M."/>
        </authorList>
    </citation>
    <scope>NUCLEOTIDE SEQUENCE [LARGE SCALE GENOMIC DNA]</scope>
    <source>
        <strain evidence="3 4">Lewin</strain>
    </source>
</reference>
<sequence length="680" mass="78642">MKNRKYPLLLLSFALLGANSLMGQTFSEYDWGGEMPKAGEIPAEMQQEDAVILKSSTYSSNEFSGTFPYIEQLANYKEYQHIKFLKAEATEDYEHLIIPKFKGRIGDFVQMKYVDVRIRRKDGSLEDLVIRDLEQPKFEEDDELYETQKNAYIYKLPKLEPGDEMEQITVIESKFPDQGRIVTLYKDYPVLESEFKISVPTSVGLKGQIYNGMPAVDIKERGEQRFYTWKMNNLKAVPEANSSGTIFTTELEHFVYELDFSALRSDRSMKVNNFSDLLRQYSTDFMDVRIRSKKKVRKFYETLFAEGAKTFKKSAEELSVVEKAYLMNNFVVRELQLVGRLKDFEESEGIDYFLTNKKADFSSLLCIYRDFFERHNIEFYFGIGKSRFNGPFDKDYPSATQISSYLFVFKDENGSLFTITPTGGLNELPAELQNTSCFMLDLNDKKASLQSINFNDAVLKDSKNNSRKRRLQLTVAKNGDAVIKGDLKLSGLFSGQRSNWVAANKEGQDSLKLALERSLSSRFDDREVTVKSVEIKQLNIVQPYAFSLVYEAEVKGLFEEKEGKISLKLKDWLGHSIRWVSNADKRTLDYHNRFLGQDEEEIFLVFESPRKVEEIKSLTAKKDNDQATYSLKVSQMQPNVVRINSSYSVKQLDLSPKEAKKQQEINKLWDELTDKRIYLK</sequence>
<dbReference type="EMBL" id="CP002831">
    <property type="protein sequence ID" value="AFC26622.1"/>
    <property type="molecule type" value="Genomic_DNA"/>
</dbReference>
<organism evidence="3 4">
    <name type="scientific">Saprospira grandis (strain Lewin)</name>
    <dbReference type="NCBI Taxonomy" id="984262"/>
    <lineage>
        <taxon>Bacteria</taxon>
        <taxon>Pseudomonadati</taxon>
        <taxon>Bacteroidota</taxon>
        <taxon>Saprospiria</taxon>
        <taxon>Saprospirales</taxon>
        <taxon>Saprospiraceae</taxon>
        <taxon>Saprospira</taxon>
    </lineage>
</organism>
<dbReference type="AlphaFoldDB" id="H6L731"/>
<dbReference type="HOGENOM" id="CLU_404337_0_0_10"/>
<dbReference type="RefSeq" id="WP_015694206.1">
    <property type="nucleotide sequence ID" value="NC_016940.1"/>
</dbReference>
<feature type="signal peptide" evidence="1">
    <location>
        <begin position="1"/>
        <end position="23"/>
    </location>
</feature>
<evidence type="ECO:0000313" key="4">
    <source>
        <dbReference type="Proteomes" id="UP000007519"/>
    </source>
</evidence>
<accession>H6L731</accession>
<keyword evidence="4" id="KW-1185">Reference proteome</keyword>